<feature type="binding site" evidence="6">
    <location>
        <position position="245"/>
    </location>
    <ligand>
        <name>K(+)</name>
        <dbReference type="ChEBI" id="CHEBI:29103"/>
    </ligand>
</feature>
<evidence type="ECO:0000256" key="7">
    <source>
        <dbReference type="RuleBase" id="RU003313"/>
    </source>
</evidence>
<feature type="binding site" evidence="6">
    <location>
        <position position="80"/>
    </location>
    <ligand>
        <name>(6S)-5-formyl-5,6,7,8-tetrahydrofolate</name>
        <dbReference type="ChEBI" id="CHEBI:57457"/>
    </ligand>
</feature>
<dbReference type="InterPro" id="IPR018948">
    <property type="entry name" value="GTP-bd_TrmE_N"/>
</dbReference>
<feature type="binding site" evidence="6">
    <location>
        <position position="251"/>
    </location>
    <ligand>
        <name>Mg(2+)</name>
        <dbReference type="ChEBI" id="CHEBI:18420"/>
    </ligand>
</feature>
<keyword evidence="6" id="KW-0460">Magnesium</keyword>
<name>A0ABT8T2T1_9HYPH</name>
<accession>A0ABT8T2T1</accession>
<keyword evidence="6" id="KW-0479">Metal-binding</keyword>
<feature type="binding site" evidence="6">
    <location>
        <begin position="226"/>
        <end position="231"/>
    </location>
    <ligand>
        <name>GTP</name>
        <dbReference type="ChEBI" id="CHEBI:37565"/>
    </ligand>
</feature>
<evidence type="ECO:0000259" key="8">
    <source>
        <dbReference type="PROSITE" id="PS51709"/>
    </source>
</evidence>
<dbReference type="EC" id="3.6.-.-" evidence="6"/>
<proteinExistence type="inferred from homology"/>
<dbReference type="InterPro" id="IPR027368">
    <property type="entry name" value="MnmE_dom2"/>
</dbReference>
<dbReference type="InterPro" id="IPR027266">
    <property type="entry name" value="TrmE/GcvT-like"/>
</dbReference>
<dbReference type="InterPro" id="IPR031168">
    <property type="entry name" value="G_TrmE"/>
</dbReference>
<dbReference type="PANTHER" id="PTHR42714:SF2">
    <property type="entry name" value="TRNA MODIFICATION GTPASE GTPBP3, MITOCHONDRIAL"/>
    <property type="match status" value="1"/>
</dbReference>
<keyword evidence="6" id="KW-0963">Cytoplasm</keyword>
<dbReference type="Gene3D" id="3.40.50.300">
    <property type="entry name" value="P-loop containing nucleotide triphosphate hydrolases"/>
    <property type="match status" value="1"/>
</dbReference>
<dbReference type="Proteomes" id="UP001169006">
    <property type="component" value="Unassembled WGS sequence"/>
</dbReference>
<comment type="cofactor">
    <cofactor evidence="6">
        <name>K(+)</name>
        <dbReference type="ChEBI" id="CHEBI:29103"/>
    </cofactor>
    <text evidence="6">Binds 1 potassium ion per subunit.</text>
</comment>
<keyword evidence="4 6" id="KW-0630">Potassium</keyword>
<feature type="binding site" evidence="6">
    <location>
        <position position="230"/>
    </location>
    <ligand>
        <name>Mg(2+)</name>
        <dbReference type="ChEBI" id="CHEBI:18420"/>
    </ligand>
</feature>
<dbReference type="CDD" id="cd04164">
    <property type="entry name" value="trmE"/>
    <property type="match status" value="1"/>
</dbReference>
<dbReference type="HAMAP" id="MF_00379">
    <property type="entry name" value="GTPase_MnmE"/>
    <property type="match status" value="1"/>
</dbReference>
<feature type="binding site" evidence="6">
    <location>
        <position position="119"/>
    </location>
    <ligand>
        <name>(6S)-5-formyl-5,6,7,8-tetrahydrofolate</name>
        <dbReference type="ChEBI" id="CHEBI:57457"/>
    </ligand>
</feature>
<dbReference type="GO" id="GO:0016787">
    <property type="term" value="F:hydrolase activity"/>
    <property type="evidence" value="ECO:0007669"/>
    <property type="project" value="UniProtKB-KW"/>
</dbReference>
<dbReference type="CDD" id="cd14858">
    <property type="entry name" value="TrmE_N"/>
    <property type="match status" value="1"/>
</dbReference>
<evidence type="ECO:0000256" key="4">
    <source>
        <dbReference type="ARBA" id="ARBA00022958"/>
    </source>
</evidence>
<organism evidence="9 10">
    <name type="scientific">Rhizobium oryzicola</name>
    <dbReference type="NCBI Taxonomy" id="1232668"/>
    <lineage>
        <taxon>Bacteria</taxon>
        <taxon>Pseudomonadati</taxon>
        <taxon>Pseudomonadota</taxon>
        <taxon>Alphaproteobacteria</taxon>
        <taxon>Hyphomicrobiales</taxon>
        <taxon>Rhizobiaceae</taxon>
        <taxon>Rhizobium/Agrobacterium group</taxon>
        <taxon>Rhizobium</taxon>
    </lineage>
</organism>
<dbReference type="Pfam" id="PF12631">
    <property type="entry name" value="MnmE_helical"/>
    <property type="match status" value="1"/>
</dbReference>
<dbReference type="EMBL" id="JAUKWQ010000010">
    <property type="protein sequence ID" value="MDO1584734.1"/>
    <property type="molecule type" value="Genomic_DNA"/>
</dbReference>
<feature type="binding site" evidence="6">
    <location>
        <begin position="245"/>
        <end position="251"/>
    </location>
    <ligand>
        <name>GTP</name>
        <dbReference type="ChEBI" id="CHEBI:37565"/>
    </ligand>
</feature>
<feature type="binding site" evidence="6">
    <location>
        <begin position="270"/>
        <end position="273"/>
    </location>
    <ligand>
        <name>GTP</name>
        <dbReference type="ChEBI" id="CHEBI:37565"/>
    </ligand>
</feature>
<dbReference type="Gene3D" id="3.30.1360.120">
    <property type="entry name" value="Probable tRNA modification gtpase trme, domain 1"/>
    <property type="match status" value="1"/>
</dbReference>
<feature type="domain" description="TrmE-type G" evidence="8">
    <location>
        <begin position="216"/>
        <end position="361"/>
    </location>
</feature>
<reference evidence="9" key="2">
    <citation type="submission" date="2023-07" db="EMBL/GenBank/DDBJ databases">
        <authorList>
            <person name="Sun H."/>
        </authorList>
    </citation>
    <scope>NUCLEOTIDE SEQUENCE</scope>
    <source>
        <strain evidence="9">05753</strain>
    </source>
</reference>
<dbReference type="InterPro" id="IPR027417">
    <property type="entry name" value="P-loop_NTPase"/>
</dbReference>
<feature type="binding site" evidence="6">
    <location>
        <position position="435"/>
    </location>
    <ligand>
        <name>(6S)-5-formyl-5,6,7,8-tetrahydrofolate</name>
        <dbReference type="ChEBI" id="CHEBI:57457"/>
    </ligand>
</feature>
<reference evidence="9" key="1">
    <citation type="journal article" date="2015" name="Int. J. Syst. Evol. Microbiol.">
        <title>Rhizobium oryzicola sp. nov., potential plant-growth-promoting endophytic bacteria isolated from rice roots.</title>
        <authorList>
            <person name="Zhang X.X."/>
            <person name="Gao J.S."/>
            <person name="Cao Y.H."/>
            <person name="Sheirdil R.A."/>
            <person name="Wang X.C."/>
            <person name="Zhang L."/>
        </authorList>
    </citation>
    <scope>NUCLEOTIDE SEQUENCE</scope>
    <source>
        <strain evidence="9">05753</strain>
    </source>
</reference>
<evidence type="ECO:0000313" key="9">
    <source>
        <dbReference type="EMBL" id="MDO1584734.1"/>
    </source>
</evidence>
<dbReference type="NCBIfam" id="NF003661">
    <property type="entry name" value="PRK05291.1-3"/>
    <property type="match status" value="1"/>
</dbReference>
<evidence type="ECO:0000256" key="5">
    <source>
        <dbReference type="ARBA" id="ARBA00023134"/>
    </source>
</evidence>
<evidence type="ECO:0000313" key="10">
    <source>
        <dbReference type="Proteomes" id="UP001169006"/>
    </source>
</evidence>
<dbReference type="InterPro" id="IPR025867">
    <property type="entry name" value="MnmE_helical"/>
</dbReference>
<dbReference type="InterPro" id="IPR004520">
    <property type="entry name" value="GTPase_MnmE"/>
</dbReference>
<comment type="subunit">
    <text evidence="6">Homodimer. Heterotetramer of two MnmE and two MnmG subunits.</text>
</comment>
<evidence type="ECO:0000256" key="1">
    <source>
        <dbReference type="ARBA" id="ARBA00011043"/>
    </source>
</evidence>
<comment type="subcellular location">
    <subcellularLocation>
        <location evidence="6">Cytoplasm</location>
    </subcellularLocation>
</comment>
<dbReference type="NCBIfam" id="TIGR00231">
    <property type="entry name" value="small_GTP"/>
    <property type="match status" value="1"/>
</dbReference>
<keyword evidence="6 9" id="KW-0378">Hydrolase</keyword>
<dbReference type="PANTHER" id="PTHR42714">
    <property type="entry name" value="TRNA MODIFICATION GTPASE GTPBP3"/>
    <property type="match status" value="1"/>
</dbReference>
<evidence type="ECO:0000256" key="6">
    <source>
        <dbReference type="HAMAP-Rule" id="MF_00379"/>
    </source>
</evidence>
<dbReference type="InterPro" id="IPR005225">
    <property type="entry name" value="Small_GTP-bd"/>
</dbReference>
<keyword evidence="3 6" id="KW-0547">Nucleotide-binding</keyword>
<dbReference type="InterPro" id="IPR006073">
    <property type="entry name" value="GTP-bd"/>
</dbReference>
<comment type="function">
    <text evidence="6">Exhibits a very high intrinsic GTPase hydrolysis rate. Involved in the addition of a carboxymethylaminomethyl (cmnm) group at the wobble position (U34) of certain tRNAs, forming tRNA-cmnm(5)s(2)U34.</text>
</comment>
<feature type="binding site" evidence="6">
    <location>
        <position position="247"/>
    </location>
    <ligand>
        <name>K(+)</name>
        <dbReference type="ChEBI" id="CHEBI:29103"/>
    </ligand>
</feature>
<dbReference type="Gene3D" id="1.20.120.430">
    <property type="entry name" value="tRNA modification GTPase MnmE domain 2"/>
    <property type="match status" value="1"/>
</dbReference>
<keyword evidence="5 6" id="KW-0342">GTP-binding</keyword>
<sequence>MQLKPTIFALSSGATPSGVAVLRLSGPDSFSVAETLSGHLPTPRMAALKSIRTRNGDLLDRGLVLCFPGPASFTGEDCIEFHLHGGRAVVDAVSRELLDLGIRPAEAGEFTKRAFENGKLDLVEVEGLGDLISAETEMQRRLAIEHTSGGLSAVYAGWADRLTRARALIEAELDFADEEDIPGSVSDQVWDDVERLKADIKTQLEATQHGAFVRNGFRVVISGPPNAGKSSLLNALAKRDVAIVTEIAGTTRDILEVDLNLEGFLVRLVDTAGLRETEDIVEQEGVRRARSAIETADLILALIPIDSDAEWNQTSVAAPVLKVGTKADLLTAPSIGYDLVISSKDGSGISALIDAITSEVRKRWNGIAAIGPGRLRHVQHLKHTSFFLEEALSGTQLDLRAESLRLAGECLGRITGRVDPDDMLGVIFSEFCIGK</sequence>
<comment type="caution">
    <text evidence="9">The sequence shown here is derived from an EMBL/GenBank/DDBJ whole genome shotgun (WGS) entry which is preliminary data.</text>
</comment>
<protein>
    <recommendedName>
        <fullName evidence="6">tRNA modification GTPase MnmE</fullName>
        <ecNumber evidence="6">3.6.-.-</ecNumber>
    </recommendedName>
</protein>
<evidence type="ECO:0000256" key="2">
    <source>
        <dbReference type="ARBA" id="ARBA00022694"/>
    </source>
</evidence>
<feature type="binding site" evidence="6">
    <location>
        <position position="226"/>
    </location>
    <ligand>
        <name>K(+)</name>
        <dbReference type="ChEBI" id="CHEBI:29103"/>
    </ligand>
</feature>
<dbReference type="SUPFAM" id="SSF116878">
    <property type="entry name" value="TrmE connector domain"/>
    <property type="match status" value="1"/>
</dbReference>
<keyword evidence="2 6" id="KW-0819">tRNA processing</keyword>
<dbReference type="Pfam" id="PF01926">
    <property type="entry name" value="MMR_HSR1"/>
    <property type="match status" value="1"/>
</dbReference>
<keyword evidence="10" id="KW-1185">Reference proteome</keyword>
<gene>
    <name evidence="6 9" type="primary">mnmE</name>
    <name evidence="6" type="synonym">trmE</name>
    <name evidence="9" type="ORF">Q2T52_21825</name>
</gene>
<dbReference type="PROSITE" id="PS51709">
    <property type="entry name" value="G_TRME"/>
    <property type="match status" value="1"/>
</dbReference>
<comment type="caution">
    <text evidence="6">Lacks conserved residue(s) required for the propagation of feature annotation.</text>
</comment>
<dbReference type="RefSeq" id="WP_302078997.1">
    <property type="nucleotide sequence ID" value="NZ_JAUKWQ010000010.1"/>
</dbReference>
<feature type="binding site" evidence="6">
    <location>
        <position position="250"/>
    </location>
    <ligand>
        <name>K(+)</name>
        <dbReference type="ChEBI" id="CHEBI:29103"/>
    </ligand>
</feature>
<evidence type="ECO:0000256" key="3">
    <source>
        <dbReference type="ARBA" id="ARBA00022741"/>
    </source>
</evidence>
<feature type="binding site" evidence="6">
    <location>
        <position position="23"/>
    </location>
    <ligand>
        <name>(6S)-5-formyl-5,6,7,8-tetrahydrofolate</name>
        <dbReference type="ChEBI" id="CHEBI:57457"/>
    </ligand>
</feature>
<comment type="similarity">
    <text evidence="1 6 7">Belongs to the TRAFAC class TrmE-Era-EngA-EngB-Septin-like GTPase superfamily. TrmE GTPase family.</text>
</comment>
<dbReference type="SUPFAM" id="SSF52540">
    <property type="entry name" value="P-loop containing nucleoside triphosphate hydrolases"/>
    <property type="match status" value="1"/>
</dbReference>
<dbReference type="Pfam" id="PF10396">
    <property type="entry name" value="TrmE_N"/>
    <property type="match status" value="1"/>
</dbReference>
<dbReference type="PRINTS" id="PR00449">
    <property type="entry name" value="RASTRNSFRMNG"/>
</dbReference>
<dbReference type="NCBIfam" id="TIGR00450">
    <property type="entry name" value="mnmE_trmE_thdF"/>
    <property type="match status" value="1"/>
</dbReference>